<keyword evidence="3" id="KW-1185">Reference proteome</keyword>
<dbReference type="Gene3D" id="3.40.50.300">
    <property type="entry name" value="P-loop containing nucleotide triphosphate hydrolases"/>
    <property type="match status" value="1"/>
</dbReference>
<sequence>MGTNGLIASRVCRPVIGSLDMELSEQGRQLSLGQRQLLCVARALLRQSQVVCLDEATANLDPETDRLVQATVQDSLRHKTVISIGHRLSAVRWCDRVLVMAGGEAVELGPPDQLLADPGSAFSALFRQQEKAEGTGSD</sequence>
<dbReference type="GO" id="GO:0005524">
    <property type="term" value="F:ATP binding"/>
    <property type="evidence" value="ECO:0007669"/>
    <property type="project" value="InterPro"/>
</dbReference>
<evidence type="ECO:0000313" key="3">
    <source>
        <dbReference type="Proteomes" id="UP000440578"/>
    </source>
</evidence>
<dbReference type="Proteomes" id="UP000440578">
    <property type="component" value="Unassembled WGS sequence"/>
</dbReference>
<dbReference type="EMBL" id="VIIS01000058">
    <property type="protein sequence ID" value="KAF0314007.1"/>
    <property type="molecule type" value="Genomic_DNA"/>
</dbReference>
<gene>
    <name evidence="2" type="primary">ABCC12</name>
    <name evidence="2" type="ORF">FJT64_015488</name>
</gene>
<organism evidence="2 3">
    <name type="scientific">Amphibalanus amphitrite</name>
    <name type="common">Striped barnacle</name>
    <name type="synonym">Balanus amphitrite</name>
    <dbReference type="NCBI Taxonomy" id="1232801"/>
    <lineage>
        <taxon>Eukaryota</taxon>
        <taxon>Metazoa</taxon>
        <taxon>Ecdysozoa</taxon>
        <taxon>Arthropoda</taxon>
        <taxon>Crustacea</taxon>
        <taxon>Multicrustacea</taxon>
        <taxon>Cirripedia</taxon>
        <taxon>Thoracica</taxon>
        <taxon>Thoracicalcarea</taxon>
        <taxon>Balanomorpha</taxon>
        <taxon>Balanoidea</taxon>
        <taxon>Balanidae</taxon>
        <taxon>Amphibalaninae</taxon>
        <taxon>Amphibalanus</taxon>
    </lineage>
</organism>
<dbReference type="InterPro" id="IPR027417">
    <property type="entry name" value="P-loop_NTPase"/>
</dbReference>
<dbReference type="PANTHER" id="PTHR43394">
    <property type="entry name" value="ATP-DEPENDENT PERMEASE MDL1, MITOCHONDRIAL"/>
    <property type="match status" value="1"/>
</dbReference>
<evidence type="ECO:0000313" key="2">
    <source>
        <dbReference type="EMBL" id="KAF0314007.1"/>
    </source>
</evidence>
<dbReference type="InterPro" id="IPR003439">
    <property type="entry name" value="ABC_transporter-like_ATP-bd"/>
</dbReference>
<feature type="domain" description="ABC transporter" evidence="1">
    <location>
        <begin position="21"/>
        <end position="58"/>
    </location>
</feature>
<protein>
    <submittedName>
        <fullName evidence="2">Multidrug resistance-associated protein 9</fullName>
    </submittedName>
</protein>
<name>A0A6A4X3X6_AMPAM</name>
<reference evidence="2 3" key="1">
    <citation type="submission" date="2019-07" db="EMBL/GenBank/DDBJ databases">
        <title>Draft genome assembly of a fouling barnacle, Amphibalanus amphitrite (Darwin, 1854): The first reference genome for Thecostraca.</title>
        <authorList>
            <person name="Kim W."/>
        </authorList>
    </citation>
    <scope>NUCLEOTIDE SEQUENCE [LARGE SCALE GENOMIC DNA]</scope>
    <source>
        <strain evidence="2">SNU_AA5</strain>
        <tissue evidence="2">Soma without cirri and trophi</tissue>
    </source>
</reference>
<proteinExistence type="predicted"/>
<dbReference type="OrthoDB" id="6500128at2759"/>
<dbReference type="SUPFAM" id="SSF52540">
    <property type="entry name" value="P-loop containing nucleoside triphosphate hydrolases"/>
    <property type="match status" value="1"/>
</dbReference>
<dbReference type="InterPro" id="IPR039421">
    <property type="entry name" value="Type_1_exporter"/>
</dbReference>
<dbReference type="GO" id="GO:0016887">
    <property type="term" value="F:ATP hydrolysis activity"/>
    <property type="evidence" value="ECO:0007669"/>
    <property type="project" value="InterPro"/>
</dbReference>
<dbReference type="PANTHER" id="PTHR43394:SF1">
    <property type="entry name" value="ATP-BINDING CASSETTE SUB-FAMILY B MEMBER 10, MITOCHONDRIAL"/>
    <property type="match status" value="1"/>
</dbReference>
<dbReference type="Pfam" id="PF00005">
    <property type="entry name" value="ABC_tran"/>
    <property type="match status" value="1"/>
</dbReference>
<evidence type="ECO:0000259" key="1">
    <source>
        <dbReference type="Pfam" id="PF00005"/>
    </source>
</evidence>
<comment type="caution">
    <text evidence="2">The sequence shown here is derived from an EMBL/GenBank/DDBJ whole genome shotgun (WGS) entry which is preliminary data.</text>
</comment>
<accession>A0A6A4X3X6</accession>
<dbReference type="AlphaFoldDB" id="A0A6A4X3X6"/>
<dbReference type="GO" id="GO:0015421">
    <property type="term" value="F:ABC-type oligopeptide transporter activity"/>
    <property type="evidence" value="ECO:0007669"/>
    <property type="project" value="TreeGrafter"/>
</dbReference>